<dbReference type="SUPFAM" id="SSF56784">
    <property type="entry name" value="HAD-like"/>
    <property type="match status" value="1"/>
</dbReference>
<dbReference type="UniPathway" id="UPA00865">
    <property type="reaction ID" value="UER00834"/>
</dbReference>
<dbReference type="NCBIfam" id="TIGR01509">
    <property type="entry name" value="HAD-SF-IA-v3"/>
    <property type="match status" value="1"/>
</dbReference>
<feature type="binding site" evidence="10">
    <location>
        <position position="177"/>
    </location>
    <ligand>
        <name>Mg(2+)</name>
        <dbReference type="ChEBI" id="CHEBI:18420"/>
    </ligand>
</feature>
<dbReference type="SFLD" id="SFLDG01129">
    <property type="entry name" value="C1.5:_HAD__Beta-PGM__Phosphata"/>
    <property type="match status" value="1"/>
</dbReference>
<comment type="function">
    <text evidence="10">Specifically catalyzes the dephosphorylation of 2-phosphoglycolate. Is involved in the dissimilation of the intracellular 2-phosphoglycolate formed during the DNA repair of 3'-phosphoglycolate ends, a major class of DNA lesions induced by oxidative stress.</text>
</comment>
<dbReference type="KEGG" id="fbl:Fbal_0329"/>
<dbReference type="PRINTS" id="PR00413">
    <property type="entry name" value="HADHALOGNASE"/>
</dbReference>
<reference evidence="11 12" key="1">
    <citation type="journal article" date="2010" name="Stand. Genomic Sci.">
        <title>Complete genome sequence of Ferrimonas balearica type strain (PAT).</title>
        <authorList>
            <person name="Nolan M."/>
            <person name="Sikorski J."/>
            <person name="Davenport K."/>
            <person name="Lucas S."/>
            <person name="Glavina Del Rio T."/>
            <person name="Tice H."/>
            <person name="Cheng J."/>
            <person name="Goodwin L."/>
            <person name="Pitluck S."/>
            <person name="Liolios K."/>
            <person name="Ivanova N."/>
            <person name="Mavromatis K."/>
            <person name="Ovchinnikova G."/>
            <person name="Pati A."/>
            <person name="Chen A."/>
            <person name="Palaniappan K."/>
            <person name="Land M."/>
            <person name="Hauser L."/>
            <person name="Chang Y."/>
            <person name="Jeffries C."/>
            <person name="Tapia R."/>
            <person name="Brettin T."/>
            <person name="Detter J."/>
            <person name="Han C."/>
            <person name="Yasawong M."/>
            <person name="Rohde M."/>
            <person name="Tindall B."/>
            <person name="Goker M."/>
            <person name="Woyke T."/>
            <person name="Bristow J."/>
            <person name="Eisen J."/>
            <person name="Markowitz V."/>
            <person name="Hugenholtz P."/>
            <person name="Kyrpides N."/>
            <person name="Klenk H."/>
            <person name="Lapidus A."/>
        </authorList>
    </citation>
    <scope>NUCLEOTIDE SEQUENCE [LARGE SCALE GENOMIC DNA]</scope>
    <source>
        <strain evidence="12">DSM 9799 / CCM 4581 / KCTC 23876 / PAT</strain>
    </source>
</reference>
<keyword evidence="8 10" id="KW-0460">Magnesium</keyword>
<evidence type="ECO:0000256" key="8">
    <source>
        <dbReference type="ARBA" id="ARBA00022842"/>
    </source>
</evidence>
<dbReference type="GO" id="GO:0046295">
    <property type="term" value="P:glycolate biosynthetic process"/>
    <property type="evidence" value="ECO:0007669"/>
    <property type="project" value="UniProtKB-UniRule"/>
</dbReference>
<evidence type="ECO:0000256" key="6">
    <source>
        <dbReference type="ARBA" id="ARBA00022723"/>
    </source>
</evidence>
<dbReference type="Proteomes" id="UP000006683">
    <property type="component" value="Chromosome"/>
</dbReference>
<keyword evidence="9 10" id="KW-0119">Carbohydrate metabolism</keyword>
<organism evidence="11 12">
    <name type="scientific">Ferrimonas balearica (strain DSM 9799 / CCM 4581 / KCTC 23876 / PAT)</name>
    <dbReference type="NCBI Taxonomy" id="550540"/>
    <lineage>
        <taxon>Bacteria</taxon>
        <taxon>Pseudomonadati</taxon>
        <taxon>Pseudomonadota</taxon>
        <taxon>Gammaproteobacteria</taxon>
        <taxon>Alteromonadales</taxon>
        <taxon>Ferrimonadaceae</taxon>
        <taxon>Ferrimonas</taxon>
    </lineage>
</organism>
<dbReference type="GO" id="GO:0005975">
    <property type="term" value="P:carbohydrate metabolic process"/>
    <property type="evidence" value="ECO:0007669"/>
    <property type="project" value="InterPro"/>
</dbReference>
<dbReference type="Pfam" id="PF13419">
    <property type="entry name" value="HAD_2"/>
    <property type="match status" value="1"/>
</dbReference>
<dbReference type="SFLD" id="SFLDG01135">
    <property type="entry name" value="C1.5.6:_HAD__Beta-PGM__Phospha"/>
    <property type="match status" value="1"/>
</dbReference>
<dbReference type="Gene3D" id="1.10.150.240">
    <property type="entry name" value="Putative phosphatase, domain 2"/>
    <property type="match status" value="1"/>
</dbReference>
<evidence type="ECO:0000256" key="4">
    <source>
        <dbReference type="ARBA" id="ARBA00006171"/>
    </source>
</evidence>
<dbReference type="InterPro" id="IPR023214">
    <property type="entry name" value="HAD_sf"/>
</dbReference>
<dbReference type="InterPro" id="IPR036412">
    <property type="entry name" value="HAD-like_sf"/>
</dbReference>
<dbReference type="CDD" id="cd16417">
    <property type="entry name" value="HAD_PGPase"/>
    <property type="match status" value="1"/>
</dbReference>
<dbReference type="eggNOG" id="COG0546">
    <property type="taxonomic scope" value="Bacteria"/>
</dbReference>
<name>E1SMI8_FERBD</name>
<feature type="active site" description="Nucleophile" evidence="10">
    <location>
        <position position="12"/>
    </location>
</feature>
<dbReference type="InterPro" id="IPR006549">
    <property type="entry name" value="HAD-SF_hydro_IIIA"/>
</dbReference>
<dbReference type="SFLD" id="SFLDS00003">
    <property type="entry name" value="Haloacid_Dehalogenase"/>
    <property type="match status" value="1"/>
</dbReference>
<dbReference type="PANTHER" id="PTHR43434:SF1">
    <property type="entry name" value="PHOSPHOGLYCOLATE PHOSPHATASE"/>
    <property type="match status" value="1"/>
</dbReference>
<comment type="pathway">
    <text evidence="3 10">Organic acid metabolism; glycolate biosynthesis; glycolate from 2-phosphoglycolate: step 1/1.</text>
</comment>
<dbReference type="Gene3D" id="3.40.50.1000">
    <property type="entry name" value="HAD superfamily/HAD-like"/>
    <property type="match status" value="1"/>
</dbReference>
<keyword evidence="7 10" id="KW-0378">Hydrolase</keyword>
<evidence type="ECO:0000256" key="9">
    <source>
        <dbReference type="ARBA" id="ARBA00023277"/>
    </source>
</evidence>
<evidence type="ECO:0000256" key="3">
    <source>
        <dbReference type="ARBA" id="ARBA00004818"/>
    </source>
</evidence>
<dbReference type="InterPro" id="IPR023198">
    <property type="entry name" value="PGP-like_dom2"/>
</dbReference>
<dbReference type="InterPro" id="IPR041492">
    <property type="entry name" value="HAD_2"/>
</dbReference>
<evidence type="ECO:0000313" key="11">
    <source>
        <dbReference type="EMBL" id="ADN74543.1"/>
    </source>
</evidence>
<dbReference type="HAMAP" id="MF_00495">
    <property type="entry name" value="GPH_hydrolase_bact"/>
    <property type="match status" value="1"/>
</dbReference>
<evidence type="ECO:0000256" key="5">
    <source>
        <dbReference type="ARBA" id="ARBA00013078"/>
    </source>
</evidence>
<dbReference type="GO" id="GO:0046872">
    <property type="term" value="F:metal ion binding"/>
    <property type="evidence" value="ECO:0007669"/>
    <property type="project" value="UniProtKB-KW"/>
</dbReference>
<dbReference type="NCBIfam" id="TIGR01549">
    <property type="entry name" value="HAD-SF-IA-v1"/>
    <property type="match status" value="1"/>
</dbReference>
<dbReference type="AlphaFoldDB" id="E1SMI8"/>
<gene>
    <name evidence="10" type="primary">gph</name>
    <name evidence="11" type="ordered locus">Fbal_0329</name>
</gene>
<protein>
    <recommendedName>
        <fullName evidence="5 10">Phosphoglycolate phosphatase</fullName>
        <shortName evidence="10">PGP</shortName>
        <shortName evidence="10">PGPase</shortName>
        <ecNumber evidence="5 10">3.1.3.18</ecNumber>
    </recommendedName>
</protein>
<keyword evidence="6 10" id="KW-0479">Metal-binding</keyword>
<dbReference type="HOGENOM" id="CLU_045011_19_1_6"/>
<dbReference type="FunFam" id="3.40.50.1000:FF:000022">
    <property type="entry name" value="Phosphoglycolate phosphatase"/>
    <property type="match status" value="1"/>
</dbReference>
<comment type="cofactor">
    <cofactor evidence="2 10">
        <name>Mg(2+)</name>
        <dbReference type="ChEBI" id="CHEBI:18420"/>
    </cofactor>
</comment>
<dbReference type="GO" id="GO:0005829">
    <property type="term" value="C:cytosol"/>
    <property type="evidence" value="ECO:0007669"/>
    <property type="project" value="TreeGrafter"/>
</dbReference>
<dbReference type="GO" id="GO:0006281">
    <property type="term" value="P:DNA repair"/>
    <property type="evidence" value="ECO:0007669"/>
    <property type="project" value="TreeGrafter"/>
</dbReference>
<proteinExistence type="inferred from homology"/>
<dbReference type="EMBL" id="CP002209">
    <property type="protein sequence ID" value="ADN74543.1"/>
    <property type="molecule type" value="Genomic_DNA"/>
</dbReference>
<dbReference type="PANTHER" id="PTHR43434">
    <property type="entry name" value="PHOSPHOGLYCOLATE PHOSPHATASE"/>
    <property type="match status" value="1"/>
</dbReference>
<dbReference type="GO" id="GO:0008967">
    <property type="term" value="F:phosphoglycolate phosphatase activity"/>
    <property type="evidence" value="ECO:0007669"/>
    <property type="project" value="UniProtKB-UniRule"/>
</dbReference>
<sequence>MLSSEIRAIAFDLDGTLIDSVPALAEAAAAALVDLGMAPCSELAARGWIGNGAEMLMRRALSGNVNPDPNLAPSLVEQALARFHHHYGAHLDQGSPLYPGVADTLAALHQRGYRMALITNKPARYLPDLMATCGLSHYFELMLGGDSLAQRKPDPMPLQHVLTQFGLAPQQMVMVGDSRNDIEAARAAGCASVGLTYGYNYGQPIAELGPDHVLDHFEHLLALLPARQETESV</sequence>
<feature type="binding site" evidence="10">
    <location>
        <position position="12"/>
    </location>
    <ligand>
        <name>Mg(2+)</name>
        <dbReference type="ChEBI" id="CHEBI:18420"/>
    </ligand>
</feature>
<dbReference type="NCBIfam" id="NF009695">
    <property type="entry name" value="PRK13222.1-2"/>
    <property type="match status" value="1"/>
</dbReference>
<evidence type="ECO:0000256" key="10">
    <source>
        <dbReference type="HAMAP-Rule" id="MF_00495"/>
    </source>
</evidence>
<dbReference type="STRING" id="550540.Fbal_0329"/>
<evidence type="ECO:0000256" key="2">
    <source>
        <dbReference type="ARBA" id="ARBA00001946"/>
    </source>
</evidence>
<keyword evidence="12" id="KW-1185">Reference proteome</keyword>
<dbReference type="InterPro" id="IPR006439">
    <property type="entry name" value="HAD-SF_hydro_IA"/>
</dbReference>
<dbReference type="NCBIfam" id="TIGR01662">
    <property type="entry name" value="HAD-SF-IIIA"/>
    <property type="match status" value="1"/>
</dbReference>
<evidence type="ECO:0000256" key="7">
    <source>
        <dbReference type="ARBA" id="ARBA00022801"/>
    </source>
</evidence>
<dbReference type="InterPro" id="IPR050155">
    <property type="entry name" value="HAD-like_hydrolase_sf"/>
</dbReference>
<comment type="catalytic activity">
    <reaction evidence="1 10">
        <text>2-phosphoglycolate + H2O = glycolate + phosphate</text>
        <dbReference type="Rhea" id="RHEA:14369"/>
        <dbReference type="ChEBI" id="CHEBI:15377"/>
        <dbReference type="ChEBI" id="CHEBI:29805"/>
        <dbReference type="ChEBI" id="CHEBI:43474"/>
        <dbReference type="ChEBI" id="CHEBI:58033"/>
        <dbReference type="EC" id="3.1.3.18"/>
    </reaction>
</comment>
<dbReference type="NCBIfam" id="TIGR01449">
    <property type="entry name" value="PGP_bact"/>
    <property type="match status" value="1"/>
</dbReference>
<evidence type="ECO:0000256" key="1">
    <source>
        <dbReference type="ARBA" id="ARBA00000830"/>
    </source>
</evidence>
<evidence type="ECO:0000313" key="12">
    <source>
        <dbReference type="Proteomes" id="UP000006683"/>
    </source>
</evidence>
<accession>E1SMI8</accession>
<dbReference type="GeneID" id="67180581"/>
<feature type="binding site" evidence="10">
    <location>
        <position position="14"/>
    </location>
    <ligand>
        <name>Mg(2+)</name>
        <dbReference type="ChEBI" id="CHEBI:18420"/>
    </ligand>
</feature>
<dbReference type="InterPro" id="IPR037512">
    <property type="entry name" value="PGPase_prok"/>
</dbReference>
<dbReference type="EC" id="3.1.3.18" evidence="5 10"/>
<dbReference type="RefSeq" id="WP_013343849.1">
    <property type="nucleotide sequence ID" value="NC_014541.1"/>
</dbReference>
<comment type="similarity">
    <text evidence="4 10">Belongs to the HAD-like hydrolase superfamily. CbbY/CbbZ/Gph/YieH family.</text>
</comment>